<sequence>MNRLPNTLLRRVGLLAVAGLIVVSGIGFPGEARAADNSRRAWDFFVGKGLTAEQTAGVLGNLAQESNINPLAQEPGGPGRGIAQWSTGGRWDTTASANATWYAAVTGQNVWSLDAQLGFIWWELTNISGYGLAQLRASSTIADATVAFQDLYERCGTCHESTRISYATNYYNQYAGTTPPASNTQVYETADNSGWQPLPVASIVASKVSAVLRADGTKIIYSVRDGYVYEAASNAGWRNLRVPNLDNVSAVSAIAFNGGTVLYTIRAGAVWESSSVDWRPYAVGYNGSPIYADAVSAVLRADGTRIVYTMRDGYVYEAGSNADWRNLRVPTLSGVSALSAIPYNGGTVLYTIRAGAVWEAGSGNWTPYAVGYNGSPIYGSGLSAISMADGTRIVYTVNNGRVHEAASNAGWRNLQVPNLSGVNSVSAVNAGGTKILYTR</sequence>
<evidence type="ECO:0000313" key="3">
    <source>
        <dbReference type="Proteomes" id="UP000198253"/>
    </source>
</evidence>
<dbReference type="EMBL" id="LT607413">
    <property type="protein sequence ID" value="SCF25070.1"/>
    <property type="molecule type" value="Genomic_DNA"/>
</dbReference>
<dbReference type="SUPFAM" id="SSF89372">
    <property type="entry name" value="Fucose-specific lectin"/>
    <property type="match status" value="1"/>
</dbReference>
<name>A0A1C4YWK3_MICEC</name>
<reference evidence="3" key="1">
    <citation type="submission" date="2016-06" db="EMBL/GenBank/DDBJ databases">
        <authorList>
            <person name="Varghese N."/>
            <person name="Submissions Spin"/>
        </authorList>
    </citation>
    <scope>NUCLEOTIDE SEQUENCE [LARGE SCALE GENOMIC DNA]</scope>
    <source>
        <strain evidence="3">DSM 43816</strain>
    </source>
</reference>
<keyword evidence="3" id="KW-1185">Reference proteome</keyword>
<evidence type="ECO:0000313" key="2">
    <source>
        <dbReference type="EMBL" id="SCF25070.1"/>
    </source>
</evidence>
<dbReference type="Proteomes" id="UP000198253">
    <property type="component" value="Chromosome I"/>
</dbReference>
<dbReference type="Pfam" id="PF18013">
    <property type="entry name" value="Phage_lysozyme2"/>
    <property type="match status" value="1"/>
</dbReference>
<dbReference type="RefSeq" id="WP_157748980.1">
    <property type="nucleotide sequence ID" value="NZ_LT607413.1"/>
</dbReference>
<dbReference type="AlphaFoldDB" id="A0A1C4YWK3"/>
<protein>
    <recommendedName>
        <fullName evidence="1">Phage tail lysozyme domain-containing protein</fullName>
    </recommendedName>
</protein>
<accession>A0A1C4YWK3</accession>
<evidence type="ECO:0000259" key="1">
    <source>
        <dbReference type="Pfam" id="PF18013"/>
    </source>
</evidence>
<dbReference type="Gene3D" id="1.10.530.10">
    <property type="match status" value="1"/>
</dbReference>
<proteinExistence type="predicted"/>
<feature type="domain" description="Phage tail lysozyme" evidence="1">
    <location>
        <begin position="37"/>
        <end position="174"/>
    </location>
</feature>
<dbReference type="InterPro" id="IPR041219">
    <property type="entry name" value="Phage_lysozyme2"/>
</dbReference>
<gene>
    <name evidence="2" type="ORF">GA0070618_4479</name>
</gene>
<organism evidence="2 3">
    <name type="scientific">Micromonospora echinospora</name>
    <name type="common">Micromonospora purpurea</name>
    <dbReference type="NCBI Taxonomy" id="1877"/>
    <lineage>
        <taxon>Bacteria</taxon>
        <taxon>Bacillati</taxon>
        <taxon>Actinomycetota</taxon>
        <taxon>Actinomycetes</taxon>
        <taxon>Micromonosporales</taxon>
        <taxon>Micromonosporaceae</taxon>
        <taxon>Micromonospora</taxon>
    </lineage>
</organism>
<dbReference type="Gene3D" id="2.120.10.70">
    <property type="entry name" value="Fucose-specific lectin"/>
    <property type="match status" value="1"/>
</dbReference>
<dbReference type="InParanoid" id="A0A1C4YWK3"/>